<dbReference type="Gene3D" id="1.10.8.60">
    <property type="match status" value="1"/>
</dbReference>
<evidence type="ECO:0000313" key="2">
    <source>
        <dbReference type="Proteomes" id="UP000251584"/>
    </source>
</evidence>
<keyword evidence="1" id="KW-0378">Hydrolase</keyword>
<dbReference type="GO" id="GO:0006508">
    <property type="term" value="P:proteolysis"/>
    <property type="evidence" value="ECO:0007669"/>
    <property type="project" value="UniProtKB-KW"/>
</dbReference>
<sequence>MYDLPSMEDVEKVVIDESVIGGQSKPLLIYGKPEAQQASGE</sequence>
<dbReference type="GO" id="GO:0005524">
    <property type="term" value="F:ATP binding"/>
    <property type="evidence" value="ECO:0007669"/>
    <property type="project" value="UniProtKB-KW"/>
</dbReference>
<dbReference type="Proteomes" id="UP000251584">
    <property type="component" value="Unassembled WGS sequence"/>
</dbReference>
<proteinExistence type="predicted"/>
<reference evidence="1 2" key="1">
    <citation type="submission" date="2018-06" db="EMBL/GenBank/DDBJ databases">
        <authorList>
            <consortium name="Pathogen Informatics"/>
            <person name="Doyle S."/>
        </authorList>
    </citation>
    <scope>NUCLEOTIDE SEQUENCE [LARGE SCALE GENOMIC DNA]</scope>
    <source>
        <strain evidence="1 2">NCTC10786</strain>
    </source>
</reference>
<dbReference type="AlphaFoldDB" id="A0A2X2UZB6"/>
<accession>A0A2X2UZB6</accession>
<name>A0A2X2UZB6_CITKO</name>
<keyword evidence="1" id="KW-0645">Protease</keyword>
<evidence type="ECO:0000313" key="1">
    <source>
        <dbReference type="EMBL" id="SQB21638.1"/>
    </source>
</evidence>
<dbReference type="EMBL" id="UAVY01000001">
    <property type="protein sequence ID" value="SQB21638.1"/>
    <property type="molecule type" value="Genomic_DNA"/>
</dbReference>
<dbReference type="GO" id="GO:0008233">
    <property type="term" value="F:peptidase activity"/>
    <property type="evidence" value="ECO:0007669"/>
    <property type="project" value="UniProtKB-KW"/>
</dbReference>
<keyword evidence="1" id="KW-0547">Nucleotide-binding</keyword>
<gene>
    <name evidence="1" type="primary">clpX_1</name>
    <name evidence="1" type="ORF">NCTC10786_00860</name>
</gene>
<organism evidence="1 2">
    <name type="scientific">Citrobacter koseri</name>
    <name type="common">Citrobacter diversus</name>
    <dbReference type="NCBI Taxonomy" id="545"/>
    <lineage>
        <taxon>Bacteria</taxon>
        <taxon>Pseudomonadati</taxon>
        <taxon>Pseudomonadota</taxon>
        <taxon>Gammaproteobacteria</taxon>
        <taxon>Enterobacterales</taxon>
        <taxon>Enterobacteriaceae</taxon>
        <taxon>Citrobacter</taxon>
    </lineage>
</organism>
<keyword evidence="1" id="KW-0067">ATP-binding</keyword>
<protein>
    <submittedName>
        <fullName evidence="1">ATP-dependent protease ATP-binding subunit ClpX</fullName>
    </submittedName>
</protein>